<feature type="binding site" evidence="2">
    <location>
        <position position="23"/>
    </location>
    <ligand>
        <name>substrate</name>
    </ligand>
</feature>
<dbReference type="GO" id="GO:0016094">
    <property type="term" value="P:polyprenol biosynthetic process"/>
    <property type="evidence" value="ECO:0007669"/>
    <property type="project" value="TreeGrafter"/>
</dbReference>
<dbReference type="KEGG" id="lip:LI0384"/>
<dbReference type="GO" id="GO:0045547">
    <property type="term" value="F:ditrans,polycis-polyprenyl diphosphate synthase [(2E,6E)-farnesyl diphosphate specific] activity"/>
    <property type="evidence" value="ECO:0007669"/>
    <property type="project" value="TreeGrafter"/>
</dbReference>
<feature type="active site" evidence="2">
    <location>
        <position position="18"/>
    </location>
</feature>
<keyword evidence="2" id="KW-0479">Metal-binding</keyword>
<feature type="binding site" evidence="2">
    <location>
        <position position="201"/>
    </location>
    <ligand>
        <name>Mg(2+)</name>
        <dbReference type="ChEBI" id="CHEBI:18420"/>
    </ligand>
</feature>
<dbReference type="EC" id="2.5.1.-" evidence="2"/>
<dbReference type="NCBIfam" id="NF011405">
    <property type="entry name" value="PRK14830.1"/>
    <property type="match status" value="1"/>
</dbReference>
<comment type="similarity">
    <text evidence="2">Belongs to the UPP synthase family.</text>
</comment>
<keyword evidence="1 2" id="KW-0808">Transferase</keyword>
<dbReference type="RefSeq" id="WP_011526469.1">
    <property type="nucleotide sequence ID" value="NC_008011.1"/>
</dbReference>
<dbReference type="Gene3D" id="3.40.1180.10">
    <property type="entry name" value="Decaprenyl diphosphate synthase-like"/>
    <property type="match status" value="1"/>
</dbReference>
<evidence type="ECO:0000313" key="3">
    <source>
        <dbReference type="EMBL" id="CAJ54440.1"/>
    </source>
</evidence>
<organism evidence="3 4">
    <name type="scientific">Lawsonia intracellularis (strain PHE/MN1-00)</name>
    <dbReference type="NCBI Taxonomy" id="363253"/>
    <lineage>
        <taxon>Bacteria</taxon>
        <taxon>Pseudomonadati</taxon>
        <taxon>Thermodesulfobacteriota</taxon>
        <taxon>Desulfovibrionia</taxon>
        <taxon>Desulfovibrionales</taxon>
        <taxon>Desulfovibrionaceae</taxon>
        <taxon>Lawsonia</taxon>
    </lineage>
</organism>
<evidence type="ECO:0000256" key="2">
    <source>
        <dbReference type="HAMAP-Rule" id="MF_01139"/>
    </source>
</evidence>
<feature type="binding site" evidence="2">
    <location>
        <begin position="63"/>
        <end position="65"/>
    </location>
    <ligand>
        <name>substrate</name>
    </ligand>
</feature>
<dbReference type="InterPro" id="IPR036424">
    <property type="entry name" value="UPP_synth-like_sf"/>
</dbReference>
<feature type="binding site" evidence="2">
    <location>
        <begin position="188"/>
        <end position="190"/>
    </location>
    <ligand>
        <name>substrate</name>
    </ligand>
</feature>
<feature type="binding site" evidence="2">
    <location>
        <position position="182"/>
    </location>
    <ligand>
        <name>substrate</name>
    </ligand>
</feature>
<dbReference type="AlphaFoldDB" id="Q1MRD6"/>
<reference evidence="3 4" key="1">
    <citation type="submission" date="2005-11" db="EMBL/GenBank/DDBJ databases">
        <title>The complete genome sequence of Lawsonia intracellularis: the causative agent of proliferative enteropathy.</title>
        <authorList>
            <person name="Kaur K."/>
            <person name="Zhang Q."/>
            <person name="Beckler D."/>
            <person name="Munir S."/>
            <person name="Li L."/>
            <person name="Kinsley K."/>
            <person name="Herron L."/>
            <person name="Peterson A."/>
            <person name="May B."/>
            <person name="Singh S."/>
            <person name="Gebhart C."/>
            <person name="Kapur V."/>
        </authorList>
    </citation>
    <scope>NUCLEOTIDE SEQUENCE [LARGE SCALE GENOMIC DNA]</scope>
    <source>
        <strain evidence="3 4">PHE/MN1-00</strain>
    </source>
</reference>
<dbReference type="OrthoDB" id="4191603at2"/>
<feature type="active site" description="Proton acceptor" evidence="2">
    <location>
        <position position="66"/>
    </location>
</feature>
<dbReference type="HOGENOM" id="CLU_038505_1_1_7"/>
<feature type="binding site" evidence="2">
    <location>
        <begin position="19"/>
        <end position="22"/>
    </location>
    <ligand>
        <name>substrate</name>
    </ligand>
</feature>
<name>Q1MRD6_LAWIP</name>
<dbReference type="Proteomes" id="UP000002430">
    <property type="component" value="Chromosome"/>
</dbReference>
<evidence type="ECO:0000313" key="4">
    <source>
        <dbReference type="Proteomes" id="UP000002430"/>
    </source>
</evidence>
<feature type="binding site" evidence="2">
    <location>
        <position position="18"/>
    </location>
    <ligand>
        <name>Mg(2+)</name>
        <dbReference type="ChEBI" id="CHEBI:18420"/>
    </ligand>
</feature>
<dbReference type="Pfam" id="PF01255">
    <property type="entry name" value="Prenyltransf"/>
    <property type="match status" value="1"/>
</dbReference>
<keyword evidence="4" id="KW-1185">Reference proteome</keyword>
<dbReference type="InterPro" id="IPR001441">
    <property type="entry name" value="UPP_synth-like"/>
</dbReference>
<dbReference type="eggNOG" id="COG0020">
    <property type="taxonomic scope" value="Bacteria"/>
</dbReference>
<feature type="binding site" evidence="2">
    <location>
        <position position="31"/>
    </location>
    <ligand>
        <name>substrate</name>
    </ligand>
</feature>
<dbReference type="PANTHER" id="PTHR10291">
    <property type="entry name" value="DEHYDRODOLICHYL DIPHOSPHATE SYNTHASE FAMILY MEMBER"/>
    <property type="match status" value="1"/>
</dbReference>
<comment type="subunit">
    <text evidence="2">Homodimer.</text>
</comment>
<dbReference type="CDD" id="cd00475">
    <property type="entry name" value="Cis_IPPS"/>
    <property type="match status" value="1"/>
</dbReference>
<gene>
    <name evidence="3" type="primary">yaeS</name>
    <name evidence="3" type="ordered locus">LI0384</name>
</gene>
<dbReference type="FunFam" id="3.40.1180.10:FF:000001">
    <property type="entry name" value="(2E,6E)-farnesyl-diphosphate-specific ditrans,polycis-undecaprenyl-diphosphate synthase"/>
    <property type="match status" value="1"/>
</dbReference>
<feature type="binding site" evidence="2">
    <location>
        <position position="69"/>
    </location>
    <ligand>
        <name>substrate</name>
    </ligand>
</feature>
<keyword evidence="2" id="KW-0460">Magnesium</keyword>
<evidence type="ECO:0000256" key="1">
    <source>
        <dbReference type="ARBA" id="ARBA00022679"/>
    </source>
</evidence>
<dbReference type="GO" id="GO:0000287">
    <property type="term" value="F:magnesium ion binding"/>
    <property type="evidence" value="ECO:0007669"/>
    <property type="project" value="UniProtKB-UniRule"/>
</dbReference>
<dbReference type="NCBIfam" id="TIGR00055">
    <property type="entry name" value="uppS"/>
    <property type="match status" value="1"/>
</dbReference>
<dbReference type="PANTHER" id="PTHR10291:SF0">
    <property type="entry name" value="DEHYDRODOLICHYL DIPHOSPHATE SYNTHASE 2"/>
    <property type="match status" value="1"/>
</dbReference>
<protein>
    <recommendedName>
        <fullName evidence="2">Isoprenyl transferase</fullName>
        <ecNumber evidence="2">2.5.1.-</ecNumber>
    </recommendedName>
</protein>
<feature type="binding site" evidence="2">
    <location>
        <position position="67"/>
    </location>
    <ligand>
        <name>substrate</name>
    </ligand>
</feature>
<dbReference type="EMBL" id="AM180252">
    <property type="protein sequence ID" value="CAJ54440.1"/>
    <property type="molecule type" value="Genomic_DNA"/>
</dbReference>
<dbReference type="STRING" id="363253.LI0384"/>
<comment type="cofactor">
    <cofactor evidence="2">
        <name>Mg(2+)</name>
        <dbReference type="ChEBI" id="CHEBI:18420"/>
    </cofactor>
    <text evidence="2">Binds 2 magnesium ions per subunit.</text>
</comment>
<proteinExistence type="inferred from homology"/>
<feature type="binding site" evidence="2">
    <location>
        <position position="35"/>
    </location>
    <ligand>
        <name>substrate</name>
    </ligand>
</feature>
<dbReference type="SUPFAM" id="SSF64005">
    <property type="entry name" value="Undecaprenyl diphosphate synthase"/>
    <property type="match status" value="1"/>
</dbReference>
<accession>Q1MRD6</accession>
<dbReference type="HAMAP" id="MF_01139">
    <property type="entry name" value="ISPT"/>
    <property type="match status" value="1"/>
</dbReference>
<sequence>MSNPIPKHLPSHIAIIMDGNGRWAKQRGMNRTEGHKQGALTAKSIVTTCRKIGIKYLTLYTFSTENWGRPKDEIHFLFQLLVSFLKQEVHLLEENDICLTVYGDLTKLPLLAKKALQHAIARTKHCQSMTVNLAINYSGRTELLYAVKKMLTDRLNANDLNEEIFRNYLYSKQQPDPDLLIRTSGEKRLSNYLIFQTAYSELFFTNTLWPDFTEEELYAILKEYNERNRRFGLTQEQLQQ</sequence>
<comment type="function">
    <text evidence="2">Catalyzes the condensation of isopentenyl diphosphate (IPP) with allylic pyrophosphates generating different type of terpenoids.</text>
</comment>